<dbReference type="Gene3D" id="3.40.1190.20">
    <property type="match status" value="1"/>
</dbReference>
<dbReference type="Pfam" id="PF00294">
    <property type="entry name" value="PfkB"/>
    <property type="match status" value="1"/>
</dbReference>
<sequence>MKKFDVVTLGELLIDFTDNGMSAQGNTMFEANPGGAPCNVLAMLNRFGHPTAFIGKVGKDIFGLKLKAVLEEVGIDTSNLIVDEDARTTLAFVQTFEDGDRDFSFYRNPGADMLLTADEVNEELVRSARAFHFGTLSMTHEGVQEATKKAIRLAKEAGAVISFDPNLRPPLWKSLEDAKEQVAYGLGQCDVLKISDNEIQWFTGEEDYDKGIEKLRREYDIPLILLSMGKDGSRAYYKDLRVERAPFLQKETIETTGAGDTFGGCCLHYVLEYGLDGLDEEKLGEMLTFANAAASIITTRKGALRVMPQVEDVKRFIESRK</sequence>
<keyword evidence="5" id="KW-0067">ATP-binding</keyword>
<dbReference type="GO" id="GO:0016301">
    <property type="term" value="F:kinase activity"/>
    <property type="evidence" value="ECO:0007669"/>
    <property type="project" value="UniProtKB-KW"/>
</dbReference>
<evidence type="ECO:0000256" key="3">
    <source>
        <dbReference type="ARBA" id="ARBA00022741"/>
    </source>
</evidence>
<reference evidence="7" key="2">
    <citation type="submission" date="2021-04" db="EMBL/GenBank/DDBJ databases">
        <authorList>
            <person name="Gilroy R."/>
        </authorList>
    </citation>
    <scope>NUCLEOTIDE SEQUENCE</scope>
    <source>
        <strain evidence="7">USAMLcec2-132</strain>
    </source>
</reference>
<dbReference type="SUPFAM" id="SSF53613">
    <property type="entry name" value="Ribokinase-like"/>
    <property type="match status" value="1"/>
</dbReference>
<proteinExistence type="inferred from homology"/>
<accession>A0A9D2NI04</accession>
<dbReference type="CDD" id="cd01167">
    <property type="entry name" value="bac_FRK"/>
    <property type="match status" value="1"/>
</dbReference>
<dbReference type="PANTHER" id="PTHR43085">
    <property type="entry name" value="HEXOKINASE FAMILY MEMBER"/>
    <property type="match status" value="1"/>
</dbReference>
<name>A0A9D2NI04_9FIRM</name>
<dbReference type="PANTHER" id="PTHR43085:SF1">
    <property type="entry name" value="PSEUDOURIDINE KINASE-RELATED"/>
    <property type="match status" value="1"/>
</dbReference>
<evidence type="ECO:0000259" key="6">
    <source>
        <dbReference type="Pfam" id="PF00294"/>
    </source>
</evidence>
<keyword evidence="2" id="KW-0808">Transferase</keyword>
<keyword evidence="3" id="KW-0547">Nucleotide-binding</keyword>
<evidence type="ECO:0000256" key="4">
    <source>
        <dbReference type="ARBA" id="ARBA00022777"/>
    </source>
</evidence>
<comment type="similarity">
    <text evidence="1">Belongs to the carbohydrate kinase PfkB family.</text>
</comment>
<protein>
    <submittedName>
        <fullName evidence="7">Carbohydrate kinase</fullName>
    </submittedName>
</protein>
<evidence type="ECO:0000256" key="1">
    <source>
        <dbReference type="ARBA" id="ARBA00010688"/>
    </source>
</evidence>
<dbReference type="InterPro" id="IPR029056">
    <property type="entry name" value="Ribokinase-like"/>
</dbReference>
<feature type="domain" description="Carbohydrate kinase PfkB" evidence="6">
    <location>
        <begin position="5"/>
        <end position="307"/>
    </location>
</feature>
<evidence type="ECO:0000313" key="7">
    <source>
        <dbReference type="EMBL" id="HJC24732.1"/>
    </source>
</evidence>
<evidence type="ECO:0000256" key="2">
    <source>
        <dbReference type="ARBA" id="ARBA00022679"/>
    </source>
</evidence>
<dbReference type="GO" id="GO:0005524">
    <property type="term" value="F:ATP binding"/>
    <property type="evidence" value="ECO:0007669"/>
    <property type="project" value="UniProtKB-KW"/>
</dbReference>
<dbReference type="EMBL" id="DWWS01000047">
    <property type="protein sequence ID" value="HJC24732.1"/>
    <property type="molecule type" value="Genomic_DNA"/>
</dbReference>
<dbReference type="InterPro" id="IPR050306">
    <property type="entry name" value="PfkB_Carbo_kinase"/>
</dbReference>
<keyword evidence="4 7" id="KW-0418">Kinase</keyword>
<dbReference type="AlphaFoldDB" id="A0A9D2NI04"/>
<dbReference type="Proteomes" id="UP000823891">
    <property type="component" value="Unassembled WGS sequence"/>
</dbReference>
<dbReference type="InterPro" id="IPR011611">
    <property type="entry name" value="PfkB_dom"/>
</dbReference>
<reference evidence="7" key="1">
    <citation type="journal article" date="2021" name="PeerJ">
        <title>Extensive microbial diversity within the chicken gut microbiome revealed by metagenomics and culture.</title>
        <authorList>
            <person name="Gilroy R."/>
            <person name="Ravi A."/>
            <person name="Getino M."/>
            <person name="Pursley I."/>
            <person name="Horton D.L."/>
            <person name="Alikhan N.F."/>
            <person name="Baker D."/>
            <person name="Gharbi K."/>
            <person name="Hall N."/>
            <person name="Watson M."/>
            <person name="Adriaenssens E.M."/>
            <person name="Foster-Nyarko E."/>
            <person name="Jarju S."/>
            <person name="Secka A."/>
            <person name="Antonio M."/>
            <person name="Oren A."/>
            <person name="Chaudhuri R.R."/>
            <person name="La Ragione R."/>
            <person name="Hildebrand F."/>
            <person name="Pallen M.J."/>
        </authorList>
    </citation>
    <scope>NUCLEOTIDE SEQUENCE</scope>
    <source>
        <strain evidence="7">USAMLcec2-132</strain>
    </source>
</reference>
<gene>
    <name evidence="7" type="ORF">H9761_13675</name>
</gene>
<organism evidence="7 8">
    <name type="scientific">Candidatus Eisenbergiella merdavium</name>
    <dbReference type="NCBI Taxonomy" id="2838551"/>
    <lineage>
        <taxon>Bacteria</taxon>
        <taxon>Bacillati</taxon>
        <taxon>Bacillota</taxon>
        <taxon>Clostridia</taxon>
        <taxon>Lachnospirales</taxon>
        <taxon>Lachnospiraceae</taxon>
        <taxon>Eisenbergiella</taxon>
    </lineage>
</organism>
<evidence type="ECO:0000313" key="8">
    <source>
        <dbReference type="Proteomes" id="UP000823891"/>
    </source>
</evidence>
<evidence type="ECO:0000256" key="5">
    <source>
        <dbReference type="ARBA" id="ARBA00022840"/>
    </source>
</evidence>
<comment type="caution">
    <text evidence="7">The sequence shown here is derived from an EMBL/GenBank/DDBJ whole genome shotgun (WGS) entry which is preliminary data.</text>
</comment>